<evidence type="ECO:0000313" key="3">
    <source>
        <dbReference type="Proteomes" id="UP001160499"/>
    </source>
</evidence>
<organism evidence="2 3">
    <name type="scientific">Streptomyces pseudovenezuelae</name>
    <dbReference type="NCBI Taxonomy" id="67350"/>
    <lineage>
        <taxon>Bacteria</taxon>
        <taxon>Bacillati</taxon>
        <taxon>Actinomycetota</taxon>
        <taxon>Actinomycetes</taxon>
        <taxon>Kitasatosporales</taxon>
        <taxon>Streptomycetaceae</taxon>
        <taxon>Streptomyces</taxon>
        <taxon>Streptomyces aurantiacus group</taxon>
    </lineage>
</organism>
<comment type="caution">
    <text evidence="2">The sequence shown here is derived from an EMBL/GenBank/DDBJ whole genome shotgun (WGS) entry which is preliminary data.</text>
</comment>
<reference evidence="2 3" key="1">
    <citation type="submission" date="2023-04" db="EMBL/GenBank/DDBJ databases">
        <title>Forest soil microbial communities from Buena Vista Peninsula, Colon Province, Panama.</title>
        <authorList>
            <person name="Bouskill N."/>
        </authorList>
    </citation>
    <scope>NUCLEOTIDE SEQUENCE [LARGE SCALE GENOMIC DNA]</scope>
    <source>
        <strain evidence="2 3">GGS1</strain>
    </source>
</reference>
<keyword evidence="1" id="KW-0812">Transmembrane</keyword>
<protein>
    <submittedName>
        <fullName evidence="2">MFS family arabinose efflux permease</fullName>
    </submittedName>
</protein>
<keyword evidence="1" id="KW-1133">Transmembrane helix</keyword>
<dbReference type="InterPro" id="IPR036259">
    <property type="entry name" value="MFS_trans_sf"/>
</dbReference>
<dbReference type="EMBL" id="JARXVH010000018">
    <property type="protein sequence ID" value="MDH6220749.1"/>
    <property type="molecule type" value="Genomic_DNA"/>
</dbReference>
<sequence>MLFPVGLALTALSLYRPSLALVLVAAGLSGAGAGLLFMGSVTQSATAAVPASRAGVLAVFFAIAYLGMGLPSVAFSLLIEHAPLKTTMIGFAAVLSVGTVAAVTTAVRAHRRP</sequence>
<gene>
    <name evidence="2" type="ORF">M2283_008091</name>
</gene>
<proteinExistence type="predicted"/>
<evidence type="ECO:0000256" key="1">
    <source>
        <dbReference type="SAM" id="Phobius"/>
    </source>
</evidence>
<dbReference type="RefSeq" id="WP_280881509.1">
    <property type="nucleotide sequence ID" value="NZ_JARXVH010000018.1"/>
</dbReference>
<keyword evidence="3" id="KW-1185">Reference proteome</keyword>
<evidence type="ECO:0000313" key="2">
    <source>
        <dbReference type="EMBL" id="MDH6220749.1"/>
    </source>
</evidence>
<feature type="transmembrane region" description="Helical" evidence="1">
    <location>
        <begin position="20"/>
        <end position="42"/>
    </location>
</feature>
<name>A0ABT6LWQ8_9ACTN</name>
<dbReference type="Proteomes" id="UP001160499">
    <property type="component" value="Unassembled WGS sequence"/>
</dbReference>
<dbReference type="SUPFAM" id="SSF103473">
    <property type="entry name" value="MFS general substrate transporter"/>
    <property type="match status" value="1"/>
</dbReference>
<keyword evidence="1" id="KW-0472">Membrane</keyword>
<accession>A0ABT6LWQ8</accession>
<feature type="transmembrane region" description="Helical" evidence="1">
    <location>
        <begin position="54"/>
        <end position="75"/>
    </location>
</feature>
<feature type="transmembrane region" description="Helical" evidence="1">
    <location>
        <begin position="87"/>
        <end position="107"/>
    </location>
</feature>